<dbReference type="KEGG" id="ksn:43589627"/>
<dbReference type="PANTHER" id="PTHR17920">
    <property type="entry name" value="TRANSMEMBRANE AND COILED-COIL DOMAIN-CONTAINING PROTEIN 4 TMCO4"/>
    <property type="match status" value="1"/>
</dbReference>
<gene>
    <name evidence="7" type="ORF">CI109_105071</name>
</gene>
<dbReference type="RefSeq" id="XP_031860197.1">
    <property type="nucleotide sequence ID" value="XM_032005478.1"/>
</dbReference>
<protein>
    <submittedName>
        <fullName evidence="7">Uncharacterized protein</fullName>
    </submittedName>
</protein>
<sequence>MGTSETLPKPPDPLASPIRLIVALAALCSTQHPLVPPSPSSREWYKTVSSLWLKSVCKLLSFDLARLPPAIDPSNVRASADDQRSDWSHEEIVRIAGVLIEASLAIEAEESVKRDKKEGALKYTPLARALSYRTLDLLGLPAKELIPVAEKNLSATLFSALKAAAEKEQQDKVESTRAAHSQGWGGSFGRTLATGAGVVAGGVLIGVTGGLAAPAIAAVLAPLGIGSILSASAAPVVLGTLFGVGGGGLAGRRVRERWRGVEEFSFIEVGDGQKATQEEIDDLQESKKKIKEQAAKDAEDKAKAGQKEAAPVAESKDGIQEEKEKEVTDEEAEQAVQQGRLDLEQRLLNLSLDAGTSTRSSLGSGGEHRASIDGSPRVSLDQGKEEKAIAEAKKAPSLTATIVVPGLLTVSRTEAITAWRAICSSKASDQATLAPGVVPREKPAATTTVAPPRAAEKSSATTIGLKDGRDVYLLRFESAAMLKTGRDVDFWVASKLKGMVKKEIIKRTVLSAYFAAVALPMSVYSMATMTLDNTWMHAQDRARKAGRLLGEVIEKRVQGERPVVLIGTSVGALTVQHALLYLASLPPPPPGKGPVPAYVESAYLISLPAAPDAEEWAKCRSVVSRRLVNAWSDADLVLAGVVRLHEVVSRAASMSNGIRVAGLGPVNQPGVQDVEVSSVLRGHMELQAKMPEILKIIDVDA</sequence>
<evidence type="ECO:0000256" key="5">
    <source>
        <dbReference type="SAM" id="MobiDB-lite"/>
    </source>
</evidence>
<reference evidence="7" key="2">
    <citation type="submission" date="2024-01" db="EMBL/GenBank/DDBJ databases">
        <title>Comparative genomics of Cryptococcus and Kwoniella reveals pathogenesis evolution and contrasting modes of karyotype evolution via chromosome fusion or intercentromeric recombination.</title>
        <authorList>
            <person name="Coelho M.A."/>
            <person name="David-Palma M."/>
            <person name="Shea T."/>
            <person name="Bowers K."/>
            <person name="McGinley-Smith S."/>
            <person name="Mohammad A.W."/>
            <person name="Gnirke A."/>
            <person name="Yurkov A.M."/>
            <person name="Nowrousian M."/>
            <person name="Sun S."/>
            <person name="Cuomo C.A."/>
            <person name="Heitman J."/>
        </authorList>
    </citation>
    <scope>NUCLEOTIDE SEQUENCE</scope>
    <source>
        <strain evidence="7">CBS 12478</strain>
    </source>
</reference>
<dbReference type="Proteomes" id="UP000322225">
    <property type="component" value="Chromosome 9"/>
</dbReference>
<feature type="compositionally biased region" description="Basic and acidic residues" evidence="5">
    <location>
        <begin position="284"/>
        <end position="306"/>
    </location>
</feature>
<evidence type="ECO:0000313" key="8">
    <source>
        <dbReference type="Proteomes" id="UP000322225"/>
    </source>
</evidence>
<keyword evidence="2 6" id="KW-0812">Transmembrane</keyword>
<dbReference type="GO" id="GO:0016020">
    <property type="term" value="C:membrane"/>
    <property type="evidence" value="ECO:0007669"/>
    <property type="project" value="UniProtKB-SubCell"/>
</dbReference>
<organism evidence="7 8">
    <name type="scientific">Kwoniella shandongensis</name>
    <dbReference type="NCBI Taxonomy" id="1734106"/>
    <lineage>
        <taxon>Eukaryota</taxon>
        <taxon>Fungi</taxon>
        <taxon>Dikarya</taxon>
        <taxon>Basidiomycota</taxon>
        <taxon>Agaricomycotina</taxon>
        <taxon>Tremellomycetes</taxon>
        <taxon>Tremellales</taxon>
        <taxon>Cryptococcaceae</taxon>
        <taxon>Kwoniella</taxon>
    </lineage>
</organism>
<evidence type="ECO:0000256" key="3">
    <source>
        <dbReference type="ARBA" id="ARBA00022989"/>
    </source>
</evidence>
<comment type="subcellular location">
    <subcellularLocation>
        <location evidence="1">Membrane</location>
        <topology evidence="1">Multi-pass membrane protein</topology>
    </subcellularLocation>
</comment>
<dbReference type="InterPro" id="IPR007941">
    <property type="entry name" value="DUF726"/>
</dbReference>
<feature type="region of interest" description="Disordered" evidence="5">
    <location>
        <begin position="355"/>
        <end position="387"/>
    </location>
</feature>
<dbReference type="Pfam" id="PF05277">
    <property type="entry name" value="DUF726"/>
    <property type="match status" value="2"/>
</dbReference>
<keyword evidence="3 6" id="KW-1133">Transmembrane helix</keyword>
<dbReference type="EMBL" id="CP144059">
    <property type="protein sequence ID" value="WWD20595.1"/>
    <property type="molecule type" value="Genomic_DNA"/>
</dbReference>
<feature type="transmembrane region" description="Helical" evidence="6">
    <location>
        <begin position="227"/>
        <end position="250"/>
    </location>
</feature>
<dbReference type="AlphaFoldDB" id="A0A5M6C1Z6"/>
<feature type="compositionally biased region" description="Basic and acidic residues" evidence="5">
    <location>
        <begin position="314"/>
        <end position="326"/>
    </location>
</feature>
<accession>A0A5M6C1Z6</accession>
<evidence type="ECO:0000256" key="1">
    <source>
        <dbReference type="ARBA" id="ARBA00004141"/>
    </source>
</evidence>
<dbReference type="GeneID" id="43589627"/>
<evidence type="ECO:0000256" key="6">
    <source>
        <dbReference type="SAM" id="Phobius"/>
    </source>
</evidence>
<feature type="transmembrane region" description="Helical" evidence="6">
    <location>
        <begin position="509"/>
        <end position="527"/>
    </location>
</feature>
<name>A0A5M6C1Z6_9TREE</name>
<reference evidence="7" key="1">
    <citation type="submission" date="2017-08" db="EMBL/GenBank/DDBJ databases">
        <authorList>
            <person name="Cuomo C."/>
            <person name="Billmyre B."/>
            <person name="Heitman J."/>
        </authorList>
    </citation>
    <scope>NUCLEOTIDE SEQUENCE</scope>
    <source>
        <strain evidence="7">CBS 12478</strain>
    </source>
</reference>
<evidence type="ECO:0000256" key="2">
    <source>
        <dbReference type="ARBA" id="ARBA00022692"/>
    </source>
</evidence>
<dbReference type="OrthoDB" id="277931at2759"/>
<dbReference type="PANTHER" id="PTHR17920:SF23">
    <property type="entry name" value="DUF726-DOMAIN-CONTAINING PROTEIN"/>
    <property type="match status" value="1"/>
</dbReference>
<feature type="region of interest" description="Disordered" evidence="5">
    <location>
        <begin position="277"/>
        <end position="336"/>
    </location>
</feature>
<feature type="transmembrane region" description="Helical" evidence="6">
    <location>
        <begin position="198"/>
        <end position="221"/>
    </location>
</feature>
<evidence type="ECO:0000313" key="7">
    <source>
        <dbReference type="EMBL" id="WWD20595.1"/>
    </source>
</evidence>
<keyword evidence="8" id="KW-1185">Reference proteome</keyword>
<evidence type="ECO:0000256" key="4">
    <source>
        <dbReference type="ARBA" id="ARBA00023136"/>
    </source>
</evidence>
<proteinExistence type="predicted"/>
<keyword evidence="4 6" id="KW-0472">Membrane</keyword>